<sequence length="224" mass="25346">MSIISKLFGKSPFEPLHQHMLKVKACVGLVRPLMGAFLKGEQEKVKDVAKKIFKAEHDADMVKKEIRSNLPKGIFLPVARGDILRFLKEQDNIADSAEDLAALLILRKTTVPEELKEKLKSFVDKVLETYEVAMTVSSEIKLLAETSFGGEEAHKVMELIEQLKVKEWEADKAQMIAAKKMFSIEKKLDPVSVMMWMHIFKELGTLANHAENAGDQMRLMLHNS</sequence>
<evidence type="ECO:0000256" key="1">
    <source>
        <dbReference type="ARBA" id="ARBA00008591"/>
    </source>
</evidence>
<dbReference type="InterPro" id="IPR018445">
    <property type="entry name" value="Put_Phosphate_transp_reg"/>
</dbReference>
<dbReference type="PANTHER" id="PTHR36536">
    <property type="entry name" value="UPF0111 PROTEIN HI_1603"/>
    <property type="match status" value="1"/>
</dbReference>
<organism evidence="2">
    <name type="scientific">marine sediment metagenome</name>
    <dbReference type="NCBI Taxonomy" id="412755"/>
    <lineage>
        <taxon>unclassified sequences</taxon>
        <taxon>metagenomes</taxon>
        <taxon>ecological metagenomes</taxon>
    </lineage>
</organism>
<protein>
    <recommendedName>
        <fullName evidence="3">TIGR00153 family protein</fullName>
    </recommendedName>
</protein>
<comment type="similarity">
    <text evidence="1">Belongs to the UPF0111 family.</text>
</comment>
<evidence type="ECO:0008006" key="3">
    <source>
        <dbReference type="Google" id="ProtNLM"/>
    </source>
</evidence>
<dbReference type="EMBL" id="LAZR01000590">
    <property type="protein sequence ID" value="KKN63428.1"/>
    <property type="molecule type" value="Genomic_DNA"/>
</dbReference>
<dbReference type="SUPFAM" id="SSF109755">
    <property type="entry name" value="PhoU-like"/>
    <property type="match status" value="1"/>
</dbReference>
<dbReference type="Pfam" id="PF01865">
    <property type="entry name" value="PhoU_div"/>
    <property type="match status" value="1"/>
</dbReference>
<reference evidence="2" key="1">
    <citation type="journal article" date="2015" name="Nature">
        <title>Complex archaea that bridge the gap between prokaryotes and eukaryotes.</title>
        <authorList>
            <person name="Spang A."/>
            <person name="Saw J.H."/>
            <person name="Jorgensen S.L."/>
            <person name="Zaremba-Niedzwiedzka K."/>
            <person name="Martijn J."/>
            <person name="Lind A.E."/>
            <person name="van Eijk R."/>
            <person name="Schleper C."/>
            <person name="Guy L."/>
            <person name="Ettema T.J."/>
        </authorList>
    </citation>
    <scope>NUCLEOTIDE SEQUENCE</scope>
</reference>
<dbReference type="AlphaFoldDB" id="A0A0F9VCA0"/>
<proteinExistence type="inferred from homology"/>
<gene>
    <name evidence="2" type="ORF">LCGC14_0502020</name>
</gene>
<evidence type="ECO:0000313" key="2">
    <source>
        <dbReference type="EMBL" id="KKN63428.1"/>
    </source>
</evidence>
<dbReference type="NCBIfam" id="TIGR00153">
    <property type="entry name" value="TIGR00153 family protein"/>
    <property type="match status" value="1"/>
</dbReference>
<dbReference type="Gene3D" id="1.20.58.220">
    <property type="entry name" value="Phosphate transport system protein phou homolog 2, domain 2"/>
    <property type="match status" value="1"/>
</dbReference>
<name>A0A0F9VCA0_9ZZZZ</name>
<dbReference type="InterPro" id="IPR038078">
    <property type="entry name" value="PhoU-like_sf"/>
</dbReference>
<dbReference type="PANTHER" id="PTHR36536:SF3">
    <property type="entry name" value="UPF0111 PROTEIN HI_1603"/>
    <property type="match status" value="1"/>
</dbReference>
<comment type="caution">
    <text evidence="2">The sequence shown here is derived from an EMBL/GenBank/DDBJ whole genome shotgun (WGS) entry which is preliminary data.</text>
</comment>
<accession>A0A0F9VCA0</accession>
<dbReference type="InterPro" id="IPR002727">
    <property type="entry name" value="DUF47"/>
</dbReference>